<name>A0A6C0L1W7_9ZZZZ</name>
<accession>A0A6C0L1W7</accession>
<evidence type="ECO:0000313" key="1">
    <source>
        <dbReference type="EMBL" id="QHU23441.1"/>
    </source>
</evidence>
<proteinExistence type="predicted"/>
<protein>
    <submittedName>
        <fullName evidence="1">Uncharacterized protein</fullName>
    </submittedName>
</protein>
<dbReference type="EMBL" id="MN741029">
    <property type="protein sequence ID" value="QHU23441.1"/>
    <property type="molecule type" value="Genomic_DNA"/>
</dbReference>
<reference evidence="1" key="1">
    <citation type="journal article" date="2020" name="Nature">
        <title>Giant virus diversity and host interactions through global metagenomics.</title>
        <authorList>
            <person name="Schulz F."/>
            <person name="Roux S."/>
            <person name="Paez-Espino D."/>
            <person name="Jungbluth S."/>
            <person name="Walsh D.A."/>
            <person name="Denef V.J."/>
            <person name="McMahon K.D."/>
            <person name="Konstantinidis K.T."/>
            <person name="Eloe-Fadrosh E.A."/>
            <person name="Kyrpides N.C."/>
            <person name="Woyke T."/>
        </authorList>
    </citation>
    <scope>NUCLEOTIDE SEQUENCE</scope>
    <source>
        <strain evidence="1">GVMAG-S-ERX555907-94</strain>
    </source>
</reference>
<organism evidence="1">
    <name type="scientific">viral metagenome</name>
    <dbReference type="NCBI Taxonomy" id="1070528"/>
    <lineage>
        <taxon>unclassified sequences</taxon>
        <taxon>metagenomes</taxon>
        <taxon>organismal metagenomes</taxon>
    </lineage>
</organism>
<dbReference type="AlphaFoldDB" id="A0A6C0L1W7"/>
<sequence>MSSSNWEIVNGAKFPVVNNPGSWGEEPPTEEKKTFIHEGKEWTTVKEISLEEAIAIVMTKKTVVSDGEVSDRTLLYDSQYE</sequence>